<feature type="transmembrane region" description="Helical" evidence="9">
    <location>
        <begin position="83"/>
        <end position="101"/>
    </location>
</feature>
<comment type="pathway">
    <text evidence="9">Protein modification; lipoprotein biosynthesis (signal peptide cleavage).</text>
</comment>
<dbReference type="GO" id="GO:0006508">
    <property type="term" value="P:proteolysis"/>
    <property type="evidence" value="ECO:0007669"/>
    <property type="project" value="UniProtKB-KW"/>
</dbReference>
<keyword evidence="5 9" id="KW-0064">Aspartyl protease</keyword>
<keyword evidence="3 9" id="KW-0645">Protease</keyword>
<evidence type="ECO:0000256" key="10">
    <source>
        <dbReference type="RuleBase" id="RU000594"/>
    </source>
</evidence>
<keyword evidence="4 9" id="KW-0812">Transmembrane</keyword>
<proteinExistence type="inferred from homology"/>
<feature type="active site" evidence="9">
    <location>
        <position position="125"/>
    </location>
</feature>
<evidence type="ECO:0000256" key="1">
    <source>
        <dbReference type="ARBA" id="ARBA00006139"/>
    </source>
</evidence>
<dbReference type="UniPathway" id="UPA00665"/>
<dbReference type="RefSeq" id="WP_091743502.1">
    <property type="nucleotide sequence ID" value="NZ_FODY01000001.1"/>
</dbReference>
<dbReference type="Proteomes" id="UP000198847">
    <property type="component" value="Unassembled WGS sequence"/>
</dbReference>
<dbReference type="AlphaFoldDB" id="A0A1H8NPM4"/>
<comment type="caution">
    <text evidence="9">Lacks conserved residue(s) required for the propagation of feature annotation.</text>
</comment>
<dbReference type="InterPro" id="IPR001872">
    <property type="entry name" value="Peptidase_A8"/>
</dbReference>
<evidence type="ECO:0000256" key="4">
    <source>
        <dbReference type="ARBA" id="ARBA00022692"/>
    </source>
</evidence>
<comment type="similarity">
    <text evidence="1 9 11">Belongs to the peptidase A8 family.</text>
</comment>
<evidence type="ECO:0000313" key="13">
    <source>
        <dbReference type="Proteomes" id="UP000198847"/>
    </source>
</evidence>
<dbReference type="STRING" id="112903.SAMN04490178_101180"/>
<evidence type="ECO:0000256" key="9">
    <source>
        <dbReference type="HAMAP-Rule" id="MF_00161"/>
    </source>
</evidence>
<keyword evidence="13" id="KW-1185">Reference proteome</keyword>
<evidence type="ECO:0000256" key="11">
    <source>
        <dbReference type="RuleBase" id="RU004181"/>
    </source>
</evidence>
<evidence type="ECO:0000313" key="12">
    <source>
        <dbReference type="EMBL" id="SEO31348.1"/>
    </source>
</evidence>
<comment type="subcellular location">
    <subcellularLocation>
        <location evidence="9">Cell membrane</location>
        <topology evidence="9">Multi-pass membrane protein</topology>
    </subcellularLocation>
</comment>
<dbReference type="OrthoDB" id="9810259at2"/>
<keyword evidence="7 9" id="KW-1133">Transmembrane helix</keyword>
<dbReference type="PROSITE" id="PS00855">
    <property type="entry name" value="SPASE_II"/>
    <property type="match status" value="1"/>
</dbReference>
<comment type="function">
    <text evidence="9 10">This protein specifically catalyzes the removal of signal peptides from prolipoproteins.</text>
</comment>
<sequence>MPILLLSILVIIVDQLTKYYIQTHLEPGMSIPVIPKIFHITYVLNPGAAFGILEHKTAFFVLIATLMVGAVLYFYPRIPREDILLRAGICLMTGGAVGNVIDRLKTSYVVDFFDFRIWPVFNVADIAIVTGVIVIIIDIIFFKKGLNESE</sequence>
<dbReference type="NCBIfam" id="TIGR00077">
    <property type="entry name" value="lspA"/>
    <property type="match status" value="1"/>
</dbReference>
<feature type="active site" evidence="9">
    <location>
        <position position="111"/>
    </location>
</feature>
<evidence type="ECO:0000256" key="8">
    <source>
        <dbReference type="ARBA" id="ARBA00023136"/>
    </source>
</evidence>
<evidence type="ECO:0000256" key="2">
    <source>
        <dbReference type="ARBA" id="ARBA00022475"/>
    </source>
</evidence>
<dbReference type="HAMAP" id="MF_00161">
    <property type="entry name" value="LspA"/>
    <property type="match status" value="1"/>
</dbReference>
<gene>
    <name evidence="9" type="primary">lspA</name>
    <name evidence="12" type="ORF">SAMN04490178_101180</name>
</gene>
<evidence type="ECO:0000256" key="3">
    <source>
        <dbReference type="ARBA" id="ARBA00022670"/>
    </source>
</evidence>
<protein>
    <recommendedName>
        <fullName evidence="9">Lipoprotein signal peptidase</fullName>
        <ecNumber evidence="9">3.4.23.36</ecNumber>
    </recommendedName>
    <alternativeName>
        <fullName evidence="9">Prolipoprotein signal peptidase</fullName>
    </alternativeName>
    <alternativeName>
        <fullName evidence="9">Signal peptidase II</fullName>
        <shortName evidence="9">SPase II</shortName>
    </alternativeName>
</protein>
<dbReference type="EMBL" id="FODY01000001">
    <property type="protein sequence ID" value="SEO31348.1"/>
    <property type="molecule type" value="Genomic_DNA"/>
</dbReference>
<reference evidence="12 13" key="1">
    <citation type="submission" date="2016-10" db="EMBL/GenBank/DDBJ databases">
        <authorList>
            <person name="de Groot N.N."/>
        </authorList>
    </citation>
    <scope>NUCLEOTIDE SEQUENCE [LARGE SCALE GENOMIC DNA]</scope>
    <source>
        <strain evidence="12 13">DSM 13305</strain>
    </source>
</reference>
<dbReference type="PRINTS" id="PR00781">
    <property type="entry name" value="LIPOSIGPTASE"/>
</dbReference>
<keyword evidence="6 9" id="KW-0378">Hydrolase</keyword>
<feature type="transmembrane region" description="Helical" evidence="9">
    <location>
        <begin position="121"/>
        <end position="142"/>
    </location>
</feature>
<evidence type="ECO:0000256" key="6">
    <source>
        <dbReference type="ARBA" id="ARBA00022801"/>
    </source>
</evidence>
<evidence type="ECO:0000256" key="7">
    <source>
        <dbReference type="ARBA" id="ARBA00022989"/>
    </source>
</evidence>
<name>A0A1H8NPM4_9FIRM</name>
<feature type="transmembrane region" description="Helical" evidence="9">
    <location>
        <begin position="57"/>
        <end position="76"/>
    </location>
</feature>
<dbReference type="GO" id="GO:0005886">
    <property type="term" value="C:plasma membrane"/>
    <property type="evidence" value="ECO:0007669"/>
    <property type="project" value="UniProtKB-SubCell"/>
</dbReference>
<dbReference type="PANTHER" id="PTHR33695:SF1">
    <property type="entry name" value="LIPOPROTEIN SIGNAL PEPTIDASE"/>
    <property type="match status" value="1"/>
</dbReference>
<dbReference type="GO" id="GO:0004190">
    <property type="term" value="F:aspartic-type endopeptidase activity"/>
    <property type="evidence" value="ECO:0007669"/>
    <property type="project" value="UniProtKB-UniRule"/>
</dbReference>
<accession>A0A1H8NPM4</accession>
<keyword evidence="2 9" id="KW-1003">Cell membrane</keyword>
<dbReference type="PANTHER" id="PTHR33695">
    <property type="entry name" value="LIPOPROTEIN SIGNAL PEPTIDASE"/>
    <property type="match status" value="1"/>
</dbReference>
<organism evidence="12 13">
    <name type="scientific">Propionispora vibrioides</name>
    <dbReference type="NCBI Taxonomy" id="112903"/>
    <lineage>
        <taxon>Bacteria</taxon>
        <taxon>Bacillati</taxon>
        <taxon>Bacillota</taxon>
        <taxon>Negativicutes</taxon>
        <taxon>Selenomonadales</taxon>
        <taxon>Sporomusaceae</taxon>
        <taxon>Propionispora</taxon>
    </lineage>
</organism>
<dbReference type="EC" id="3.4.23.36" evidence="9"/>
<keyword evidence="8 9" id="KW-0472">Membrane</keyword>
<evidence type="ECO:0000256" key="5">
    <source>
        <dbReference type="ARBA" id="ARBA00022750"/>
    </source>
</evidence>
<dbReference type="Pfam" id="PF01252">
    <property type="entry name" value="Peptidase_A8"/>
    <property type="match status" value="1"/>
</dbReference>
<comment type="catalytic activity">
    <reaction evidence="9 10">
        <text>Release of signal peptides from bacterial membrane prolipoproteins. Hydrolyzes -Xaa-Yaa-Zaa-|-(S,diacylglyceryl)Cys-, in which Xaa is hydrophobic (preferably Leu), and Yaa (Ala or Ser) and Zaa (Gly or Ala) have small, neutral side chains.</text>
        <dbReference type="EC" id="3.4.23.36"/>
    </reaction>
</comment>